<protein>
    <submittedName>
        <fullName evidence="2">Pyridoxamine 5'-phosphate oxidase family protein</fullName>
    </submittedName>
</protein>
<dbReference type="InterPro" id="IPR011576">
    <property type="entry name" value="Pyridox_Oxase_N"/>
</dbReference>
<dbReference type="EMBL" id="CBBD010000035">
    <property type="protein sequence ID" value="CDA10132.1"/>
    <property type="molecule type" value="Genomic_DNA"/>
</dbReference>
<proteinExistence type="predicted"/>
<dbReference type="Pfam" id="PF01243">
    <property type="entry name" value="PNPOx_N"/>
    <property type="match status" value="1"/>
</dbReference>
<dbReference type="InterPro" id="IPR012349">
    <property type="entry name" value="Split_barrel_FMN-bd"/>
</dbReference>
<organism evidence="2 3">
    <name type="scientific">Intestinibacter bartlettii CAG:1329</name>
    <dbReference type="NCBI Taxonomy" id="1263063"/>
    <lineage>
        <taxon>Bacteria</taxon>
        <taxon>Bacillati</taxon>
        <taxon>Bacillota</taxon>
        <taxon>Clostridia</taxon>
        <taxon>Peptostreptococcales</taxon>
        <taxon>Peptostreptococcaceae</taxon>
        <taxon>Intestinibacter</taxon>
    </lineage>
</organism>
<dbReference type="AlphaFoldDB" id="R5Y0C2"/>
<evidence type="ECO:0000313" key="2">
    <source>
        <dbReference type="EMBL" id="CDA10132.1"/>
    </source>
</evidence>
<reference evidence="2" key="1">
    <citation type="submission" date="2012-11" db="EMBL/GenBank/DDBJ databases">
        <title>Dependencies among metagenomic species, viruses, plasmids and units of genetic variation.</title>
        <authorList>
            <person name="Nielsen H.B."/>
            <person name="Almeida M."/>
            <person name="Juncker A.S."/>
            <person name="Rasmussen S."/>
            <person name="Li J."/>
            <person name="Sunagawa S."/>
            <person name="Plichta D."/>
            <person name="Gautier L."/>
            <person name="Le Chatelier E."/>
            <person name="Peletier E."/>
            <person name="Bonde I."/>
            <person name="Nielsen T."/>
            <person name="Manichanh C."/>
            <person name="Arumugam M."/>
            <person name="Batto J."/>
            <person name="Santos M.B.Q.D."/>
            <person name="Blom N."/>
            <person name="Borruel N."/>
            <person name="Burgdorf K.S."/>
            <person name="Boumezbeur F."/>
            <person name="Casellas F."/>
            <person name="Dore J."/>
            <person name="Guarner F."/>
            <person name="Hansen T."/>
            <person name="Hildebrand F."/>
            <person name="Kaas R.S."/>
            <person name="Kennedy S."/>
            <person name="Kristiansen K."/>
            <person name="Kultima J.R."/>
            <person name="Leonard P."/>
            <person name="Levenez F."/>
            <person name="Lund O."/>
            <person name="Moumen B."/>
            <person name="Le Paslier D."/>
            <person name="Pons N."/>
            <person name="Pedersen O."/>
            <person name="Prifti E."/>
            <person name="Qin J."/>
            <person name="Raes J."/>
            <person name="Tap J."/>
            <person name="Tims S."/>
            <person name="Ussery D.W."/>
            <person name="Yamada T."/>
            <person name="MetaHit consortium"/>
            <person name="Renault P."/>
            <person name="Sicheritz-Ponten T."/>
            <person name="Bork P."/>
            <person name="Wang J."/>
            <person name="Brunak S."/>
            <person name="Ehrlich S.D."/>
        </authorList>
    </citation>
    <scope>NUCLEOTIDE SEQUENCE [LARGE SCALE GENOMIC DNA]</scope>
</reference>
<feature type="domain" description="Pyridoxamine 5'-phosphate oxidase N-terminal" evidence="1">
    <location>
        <begin position="2"/>
        <end position="88"/>
    </location>
</feature>
<dbReference type="SUPFAM" id="SSF50475">
    <property type="entry name" value="FMN-binding split barrel"/>
    <property type="match status" value="1"/>
</dbReference>
<sequence>MQEVYEFLKACGTYYLATVEGDQPRVRPFGTIDIFEDKLYIQTGKVKDVSKEMQANPKVEICAFDGQKWIRVAGEVVRDDRVEPKKHMLDSYPNLQALYRADDDNTEVLYLKNATATIYSFTEEPKVIKF</sequence>
<evidence type="ECO:0000313" key="3">
    <source>
        <dbReference type="Proteomes" id="UP000017980"/>
    </source>
</evidence>
<dbReference type="Proteomes" id="UP000017980">
    <property type="component" value="Unassembled WGS sequence"/>
</dbReference>
<dbReference type="RefSeq" id="WP_022071481.1">
    <property type="nucleotide sequence ID" value="NZ_HF999326.1"/>
</dbReference>
<accession>R5Y0C2</accession>
<evidence type="ECO:0000259" key="1">
    <source>
        <dbReference type="Pfam" id="PF01243"/>
    </source>
</evidence>
<gene>
    <name evidence="2" type="ORF">BN488_01171</name>
</gene>
<dbReference type="Gene3D" id="2.30.110.10">
    <property type="entry name" value="Electron Transport, Fmn-binding Protein, Chain A"/>
    <property type="match status" value="1"/>
</dbReference>
<comment type="caution">
    <text evidence="2">The sequence shown here is derived from an EMBL/GenBank/DDBJ whole genome shotgun (WGS) entry which is preliminary data.</text>
</comment>
<name>R5Y0C2_9FIRM</name>